<comment type="catalytic activity">
    <reaction evidence="8">
        <text>(2R)-hydroxyhexadecanoyl-CoA = pentadecanal + formyl-CoA</text>
        <dbReference type="Rhea" id="RHEA:55212"/>
        <dbReference type="ChEBI" id="CHEBI:17302"/>
        <dbReference type="ChEBI" id="CHEBI:57376"/>
        <dbReference type="ChEBI" id="CHEBI:138654"/>
    </reaction>
    <physiologicalReaction direction="left-to-right" evidence="8">
        <dbReference type="Rhea" id="RHEA:55213"/>
    </physiologicalReaction>
</comment>
<evidence type="ECO:0000256" key="6">
    <source>
        <dbReference type="ARBA" id="ARBA00023052"/>
    </source>
</evidence>
<evidence type="ECO:0000256" key="7">
    <source>
        <dbReference type="ARBA" id="ARBA00030510"/>
    </source>
</evidence>
<dbReference type="InterPro" id="IPR000399">
    <property type="entry name" value="TPP-bd_CS"/>
</dbReference>
<gene>
    <name evidence="10" type="ORF">niasHT_012908</name>
</gene>
<dbReference type="GO" id="GO:0046872">
    <property type="term" value="F:metal ion binding"/>
    <property type="evidence" value="ECO:0007669"/>
    <property type="project" value="UniProtKB-KW"/>
</dbReference>
<feature type="domain" description="Thiamine pyrophosphate enzyme TPP-binding" evidence="9">
    <location>
        <begin position="7"/>
        <end position="69"/>
    </location>
</feature>
<dbReference type="Proteomes" id="UP001620626">
    <property type="component" value="Unassembled WGS sequence"/>
</dbReference>
<comment type="cofactor">
    <cofactor evidence="2">
        <name>thiamine diphosphate</name>
        <dbReference type="ChEBI" id="CHEBI:58937"/>
    </cofactor>
</comment>
<sequence>MERRGGGDFVGTAAYSVQPRGPLQWSDSGAFGTLGCGAGFALGAKAVHPDCPVLILYGDGAATQIFQTLPMNP</sequence>
<protein>
    <recommendedName>
        <fullName evidence="4">2-hydroxyacyl-CoA lyase 2</fullName>
    </recommendedName>
    <alternativeName>
        <fullName evidence="7">IlvB-like protein</fullName>
    </alternativeName>
</protein>
<dbReference type="Gene3D" id="3.40.50.970">
    <property type="match status" value="1"/>
</dbReference>
<evidence type="ECO:0000256" key="1">
    <source>
        <dbReference type="ARBA" id="ARBA00001946"/>
    </source>
</evidence>
<organism evidence="10 11">
    <name type="scientific">Heterodera trifolii</name>
    <dbReference type="NCBI Taxonomy" id="157864"/>
    <lineage>
        <taxon>Eukaryota</taxon>
        <taxon>Metazoa</taxon>
        <taxon>Ecdysozoa</taxon>
        <taxon>Nematoda</taxon>
        <taxon>Chromadorea</taxon>
        <taxon>Rhabditida</taxon>
        <taxon>Tylenchina</taxon>
        <taxon>Tylenchomorpha</taxon>
        <taxon>Tylenchoidea</taxon>
        <taxon>Heteroderidae</taxon>
        <taxon>Heteroderinae</taxon>
        <taxon>Heterodera</taxon>
    </lineage>
</organism>
<dbReference type="InterPro" id="IPR029061">
    <property type="entry name" value="THDP-binding"/>
</dbReference>
<name>A0ABD2L805_9BILA</name>
<evidence type="ECO:0000256" key="2">
    <source>
        <dbReference type="ARBA" id="ARBA00001964"/>
    </source>
</evidence>
<evidence type="ECO:0000256" key="5">
    <source>
        <dbReference type="ARBA" id="ARBA00022723"/>
    </source>
</evidence>
<accession>A0ABD2L805</accession>
<dbReference type="PROSITE" id="PS00187">
    <property type="entry name" value="TPP_ENZYMES"/>
    <property type="match status" value="1"/>
</dbReference>
<dbReference type="SUPFAM" id="SSF52518">
    <property type="entry name" value="Thiamin diphosphate-binding fold (THDP-binding)"/>
    <property type="match status" value="1"/>
</dbReference>
<dbReference type="AlphaFoldDB" id="A0ABD2L805"/>
<comment type="cofactor">
    <cofactor evidence="1">
        <name>Mg(2+)</name>
        <dbReference type="ChEBI" id="CHEBI:18420"/>
    </cofactor>
</comment>
<keyword evidence="11" id="KW-1185">Reference proteome</keyword>
<evidence type="ECO:0000313" key="11">
    <source>
        <dbReference type="Proteomes" id="UP001620626"/>
    </source>
</evidence>
<evidence type="ECO:0000256" key="4">
    <source>
        <dbReference type="ARBA" id="ARBA00018936"/>
    </source>
</evidence>
<dbReference type="PANTHER" id="PTHR18968:SF166">
    <property type="entry name" value="2-HYDROXYACYL-COA LYASE 2"/>
    <property type="match status" value="1"/>
</dbReference>
<evidence type="ECO:0000256" key="3">
    <source>
        <dbReference type="ARBA" id="ARBA00007812"/>
    </source>
</evidence>
<evidence type="ECO:0000313" key="10">
    <source>
        <dbReference type="EMBL" id="KAL3110574.1"/>
    </source>
</evidence>
<dbReference type="PANTHER" id="PTHR18968">
    <property type="entry name" value="THIAMINE PYROPHOSPHATE ENZYMES"/>
    <property type="match status" value="1"/>
</dbReference>
<proteinExistence type="inferred from homology"/>
<comment type="caution">
    <text evidence="10">The sequence shown here is derived from an EMBL/GenBank/DDBJ whole genome shotgun (WGS) entry which is preliminary data.</text>
</comment>
<dbReference type="Pfam" id="PF02775">
    <property type="entry name" value="TPP_enzyme_C"/>
    <property type="match status" value="1"/>
</dbReference>
<dbReference type="InterPro" id="IPR011766">
    <property type="entry name" value="TPP_enzyme_TPP-bd"/>
</dbReference>
<keyword evidence="5" id="KW-0479">Metal-binding</keyword>
<comment type="similarity">
    <text evidence="3">Belongs to the TPP enzyme family.</text>
</comment>
<evidence type="ECO:0000256" key="8">
    <source>
        <dbReference type="ARBA" id="ARBA00048767"/>
    </source>
</evidence>
<reference evidence="10 11" key="1">
    <citation type="submission" date="2024-10" db="EMBL/GenBank/DDBJ databases">
        <authorList>
            <person name="Kim D."/>
        </authorList>
    </citation>
    <scope>NUCLEOTIDE SEQUENCE [LARGE SCALE GENOMIC DNA]</scope>
    <source>
        <strain evidence="10">BH-2024</strain>
    </source>
</reference>
<evidence type="ECO:0000259" key="9">
    <source>
        <dbReference type="Pfam" id="PF02775"/>
    </source>
</evidence>
<keyword evidence="6" id="KW-0786">Thiamine pyrophosphate</keyword>
<dbReference type="EMBL" id="JBICBT010000537">
    <property type="protein sequence ID" value="KAL3110574.1"/>
    <property type="molecule type" value="Genomic_DNA"/>
</dbReference>
<dbReference type="InterPro" id="IPR045229">
    <property type="entry name" value="TPP_enz"/>
</dbReference>